<organism evidence="12 13">
    <name type="scientific">Elsinoe australis</name>
    <dbReference type="NCBI Taxonomy" id="40998"/>
    <lineage>
        <taxon>Eukaryota</taxon>
        <taxon>Fungi</taxon>
        <taxon>Dikarya</taxon>
        <taxon>Ascomycota</taxon>
        <taxon>Pezizomycotina</taxon>
        <taxon>Dothideomycetes</taxon>
        <taxon>Dothideomycetidae</taxon>
        <taxon>Myriangiales</taxon>
        <taxon>Elsinoaceae</taxon>
        <taxon>Elsinoe</taxon>
    </lineage>
</organism>
<comment type="caution">
    <text evidence="12">The sequence shown here is derived from an EMBL/GenBank/DDBJ whole genome shotgun (WGS) entry which is preliminary data.</text>
</comment>
<keyword evidence="5 11" id="KW-0812">Transmembrane</keyword>
<reference evidence="12 13" key="1">
    <citation type="submission" date="2017-05" db="EMBL/GenBank/DDBJ databases">
        <title>Draft genome sequence of Elsinoe australis.</title>
        <authorList>
            <person name="Cheng Q."/>
        </authorList>
    </citation>
    <scope>NUCLEOTIDE SEQUENCE [LARGE SCALE GENOMIC DNA]</scope>
    <source>
        <strain evidence="12 13">NL1</strain>
    </source>
</reference>
<evidence type="ECO:0000256" key="1">
    <source>
        <dbReference type="ARBA" id="ARBA00004477"/>
    </source>
</evidence>
<keyword evidence="13" id="KW-1185">Reference proteome</keyword>
<proteinExistence type="inferred from homology"/>
<evidence type="ECO:0000256" key="3">
    <source>
        <dbReference type="ARBA" id="ARBA00005316"/>
    </source>
</evidence>
<keyword evidence="6" id="KW-0256">Endoplasmic reticulum</keyword>
<dbReference type="InterPro" id="IPR019540">
    <property type="entry name" value="PtdIno-glycan_biosynth_class_S"/>
</dbReference>
<evidence type="ECO:0000256" key="7">
    <source>
        <dbReference type="ARBA" id="ARBA00022989"/>
    </source>
</evidence>
<protein>
    <submittedName>
        <fullName evidence="12">GPI transamidase component PIG-S</fullName>
    </submittedName>
</protein>
<feature type="region of interest" description="Disordered" evidence="10">
    <location>
        <begin position="1"/>
        <end position="37"/>
    </location>
</feature>
<dbReference type="UniPathway" id="UPA00196"/>
<comment type="similarity">
    <text evidence="3">Belongs to the PIGS family.</text>
</comment>
<feature type="transmembrane region" description="Helical" evidence="11">
    <location>
        <begin position="44"/>
        <end position="63"/>
    </location>
</feature>
<feature type="compositionally biased region" description="Low complexity" evidence="10">
    <location>
        <begin position="8"/>
        <end position="27"/>
    </location>
</feature>
<evidence type="ECO:0000256" key="6">
    <source>
        <dbReference type="ARBA" id="ARBA00022824"/>
    </source>
</evidence>
<dbReference type="OrthoDB" id="28748at2759"/>
<evidence type="ECO:0000256" key="5">
    <source>
        <dbReference type="ARBA" id="ARBA00022692"/>
    </source>
</evidence>
<dbReference type="GO" id="GO:0042765">
    <property type="term" value="C:GPI-anchor transamidase complex"/>
    <property type="evidence" value="ECO:0007669"/>
    <property type="project" value="InterPro"/>
</dbReference>
<evidence type="ECO:0000313" key="13">
    <source>
        <dbReference type="Proteomes" id="UP000243723"/>
    </source>
</evidence>
<dbReference type="PANTHER" id="PTHR21072">
    <property type="entry name" value="GPI TRANSAMIDASE COMPONENT PIG-S"/>
    <property type="match status" value="1"/>
</dbReference>
<dbReference type="Proteomes" id="UP000243723">
    <property type="component" value="Unassembled WGS sequence"/>
</dbReference>
<evidence type="ECO:0000256" key="8">
    <source>
        <dbReference type="ARBA" id="ARBA00023136"/>
    </source>
</evidence>
<keyword evidence="4" id="KW-0337">GPI-anchor biosynthesis</keyword>
<keyword evidence="7 11" id="KW-1133">Transmembrane helix</keyword>
<sequence length="539" mass="59015">MSTDAKTPAVNSSAPSQSSPVAATSATRKQPPPETSESIKTRRYILASFWIIIALLGLPTWIYTTTVPRAPLPLDIMNQWANGQACQFEFPLHVAIEAERPQDAQHLVRLVQQTLDDHDVSSLHHLRIGAAGQSDKQAAVTVKLISEAQQKETKATLLRYEPVLEVRHPPLSGSPHASGMMPLANTIAAELRSMFEEEQSTLAHLLTNAGRHVPSVKRSQETIGALNQRSMRTFKYAPTYHLTFSLFSGAATPAAWEIKAALDEYIQPLLSSFSAISTFTVDTQVQLYASLPPSMQGPTLDEKTKQWTLERSDLSGFINAAEWPLSPSIGAGPTINFVLYVPSEKQRPLLLRETGGTSWMIPQWGGVQILNPTSAQVKRGALVKEDLQPIMLTFTEQLVTLLGLPRTPSSLPIQLGTLTRERAASLILSASSTLGALSRLTLKLTSIAIPETVAQSVDKTIGHLDQACNDLRNARYNSALEHARIAENEAEQAFFEPSMVGQVYFPDEHKVAVYVPMLGPMAVPLVMALLKELKKLRGE</sequence>
<dbReference type="STRING" id="40998.A0A2P7ZQ88"/>
<dbReference type="PANTHER" id="PTHR21072:SF13">
    <property type="entry name" value="GPI TRANSAMIDASE COMPONENT PIG-S"/>
    <property type="match status" value="1"/>
</dbReference>
<dbReference type="GO" id="GO:0016255">
    <property type="term" value="P:attachment of GPI anchor to protein"/>
    <property type="evidence" value="ECO:0007669"/>
    <property type="project" value="InterPro"/>
</dbReference>
<name>A0A2P7ZQ88_9PEZI</name>
<comment type="subcellular location">
    <subcellularLocation>
        <location evidence="1">Endoplasmic reticulum membrane</location>
        <topology evidence="1">Multi-pass membrane protein</topology>
    </subcellularLocation>
</comment>
<evidence type="ECO:0000256" key="10">
    <source>
        <dbReference type="SAM" id="MobiDB-lite"/>
    </source>
</evidence>
<dbReference type="AlphaFoldDB" id="A0A2P7ZQ88"/>
<comment type="pathway">
    <text evidence="2">Glycolipid biosynthesis; glycosylphosphatidylinositol-anchor biosynthesis.</text>
</comment>
<gene>
    <name evidence="12" type="ORF">B9Z65_325</name>
</gene>
<evidence type="ECO:0000313" key="12">
    <source>
        <dbReference type="EMBL" id="PSK50381.1"/>
    </source>
</evidence>
<evidence type="ECO:0000256" key="11">
    <source>
        <dbReference type="SAM" id="Phobius"/>
    </source>
</evidence>
<evidence type="ECO:0000256" key="2">
    <source>
        <dbReference type="ARBA" id="ARBA00004687"/>
    </source>
</evidence>
<evidence type="ECO:0000256" key="4">
    <source>
        <dbReference type="ARBA" id="ARBA00022502"/>
    </source>
</evidence>
<keyword evidence="9" id="KW-0325">Glycoprotein</keyword>
<evidence type="ECO:0000256" key="9">
    <source>
        <dbReference type="ARBA" id="ARBA00023180"/>
    </source>
</evidence>
<keyword evidence="8 11" id="KW-0472">Membrane</keyword>
<dbReference type="EMBL" id="NHZQ01000138">
    <property type="protein sequence ID" value="PSK50381.1"/>
    <property type="molecule type" value="Genomic_DNA"/>
</dbReference>
<dbReference type="GO" id="GO:0006506">
    <property type="term" value="P:GPI anchor biosynthetic process"/>
    <property type="evidence" value="ECO:0007669"/>
    <property type="project" value="UniProtKB-UniPathway"/>
</dbReference>
<accession>A0A2P7ZQ88</accession>
<dbReference type="Pfam" id="PF10510">
    <property type="entry name" value="PIG-S"/>
    <property type="match status" value="1"/>
</dbReference>